<dbReference type="RefSeq" id="WP_213493940.1">
    <property type="nucleotide sequence ID" value="NZ_CP074694.1"/>
</dbReference>
<dbReference type="EMBL" id="CP074694">
    <property type="protein sequence ID" value="QVL30056.1"/>
    <property type="molecule type" value="Genomic_DNA"/>
</dbReference>
<name>A0A8E6EWE7_9BACT</name>
<dbReference type="InterPro" id="IPR045584">
    <property type="entry name" value="Pilin-like"/>
</dbReference>
<gene>
    <name evidence="3" type="ORF">KIH39_14430</name>
</gene>
<protein>
    <submittedName>
        <fullName evidence="3">DUF1559 domain-containing protein</fullName>
    </submittedName>
</protein>
<dbReference type="KEGG" id="tsph:KIH39_14430"/>
<keyword evidence="1" id="KW-0812">Transmembrane</keyword>
<keyword evidence="1" id="KW-1133">Transmembrane helix</keyword>
<organism evidence="3 4">
    <name type="scientific">Telmatocola sphagniphila</name>
    <dbReference type="NCBI Taxonomy" id="1123043"/>
    <lineage>
        <taxon>Bacteria</taxon>
        <taxon>Pseudomonadati</taxon>
        <taxon>Planctomycetota</taxon>
        <taxon>Planctomycetia</taxon>
        <taxon>Gemmatales</taxon>
        <taxon>Gemmataceae</taxon>
    </lineage>
</organism>
<feature type="domain" description="DUF1559" evidence="2">
    <location>
        <begin position="32"/>
        <end position="105"/>
    </location>
</feature>
<evidence type="ECO:0000313" key="3">
    <source>
        <dbReference type="EMBL" id="QVL30056.1"/>
    </source>
</evidence>
<accession>A0A8E6EWE7</accession>
<dbReference type="Pfam" id="PF07596">
    <property type="entry name" value="SBP_bac_10"/>
    <property type="match status" value="1"/>
</dbReference>
<sequence>MKKYFVVVLVLAVMLCFLSIVLFNVRNIADRARAMDCLARLSIASQNYSATQNSFVTSGKRINSTDSFCSSWRVQLLPYLDGQEFYSSYKFMEPWNSEYNISLINKNMYASRNYRIDIKDNIESNVYCLSYPNTKINLENSWKILLYANSDFKQIWTDYRSPVEIFDESKITSLVKGDGYIVFINGNVARVSDGFLLIRCSGTGLDEFLVHP</sequence>
<dbReference type="SUPFAM" id="SSF54523">
    <property type="entry name" value="Pili subunits"/>
    <property type="match status" value="1"/>
</dbReference>
<dbReference type="InterPro" id="IPR011453">
    <property type="entry name" value="DUF1559"/>
</dbReference>
<reference evidence="3" key="1">
    <citation type="submission" date="2021-05" db="EMBL/GenBank/DDBJ databases">
        <title>Complete genome sequence of the cellulolytic planctomycete Telmatocola sphagniphila SP2T and characterization of the first cellulase from planctomycetes.</title>
        <authorList>
            <person name="Rakitin A.L."/>
            <person name="Beletsky A.V."/>
            <person name="Naumoff D.G."/>
            <person name="Kulichevskaya I.S."/>
            <person name="Mardanov A.V."/>
            <person name="Ravin N.V."/>
            <person name="Dedysh S.N."/>
        </authorList>
    </citation>
    <scope>NUCLEOTIDE SEQUENCE</scope>
    <source>
        <strain evidence="3">SP2T</strain>
    </source>
</reference>
<evidence type="ECO:0000256" key="1">
    <source>
        <dbReference type="SAM" id="Phobius"/>
    </source>
</evidence>
<evidence type="ECO:0000313" key="4">
    <source>
        <dbReference type="Proteomes" id="UP000676194"/>
    </source>
</evidence>
<evidence type="ECO:0000259" key="2">
    <source>
        <dbReference type="Pfam" id="PF07596"/>
    </source>
</evidence>
<keyword evidence="1" id="KW-0472">Membrane</keyword>
<dbReference type="Proteomes" id="UP000676194">
    <property type="component" value="Chromosome"/>
</dbReference>
<proteinExistence type="predicted"/>
<dbReference type="AlphaFoldDB" id="A0A8E6EWE7"/>
<feature type="transmembrane region" description="Helical" evidence="1">
    <location>
        <begin position="6"/>
        <end position="25"/>
    </location>
</feature>
<keyword evidence="4" id="KW-1185">Reference proteome</keyword>